<dbReference type="EMBL" id="AP024412">
    <property type="protein sequence ID" value="BCR36797.1"/>
    <property type="molecule type" value="Genomic_DNA"/>
</dbReference>
<reference evidence="1" key="1">
    <citation type="submission" date="2021-01" db="EMBL/GenBank/DDBJ databases">
        <title>Draft genome sequence of Acholeplasmataceae bacterium strain Mahy22.</title>
        <authorList>
            <person name="Watanabe M."/>
            <person name="Kojima H."/>
            <person name="Fukui M."/>
        </authorList>
    </citation>
    <scope>NUCLEOTIDE SEQUENCE</scope>
    <source>
        <strain evidence="1">Mahy22</strain>
    </source>
</reference>
<evidence type="ECO:0000313" key="2">
    <source>
        <dbReference type="Proteomes" id="UP000620133"/>
    </source>
</evidence>
<protein>
    <submittedName>
        <fullName evidence="1">Uncharacterized protein</fullName>
    </submittedName>
</protein>
<organism evidence="1 2">
    <name type="scientific">Mariniplasma anaerobium</name>
    <dbReference type="NCBI Taxonomy" id="2735436"/>
    <lineage>
        <taxon>Bacteria</taxon>
        <taxon>Bacillati</taxon>
        <taxon>Mycoplasmatota</taxon>
        <taxon>Mollicutes</taxon>
        <taxon>Acholeplasmatales</taxon>
        <taxon>Acholeplasmataceae</taxon>
        <taxon>Mariniplasma</taxon>
    </lineage>
</organism>
<dbReference type="AlphaFoldDB" id="A0A7U9TJY9"/>
<name>A0A7U9TJY9_9MOLU</name>
<dbReference type="KEGG" id="manr:MPAN_016900"/>
<accession>A0A7U9TJY9</accession>
<evidence type="ECO:0000313" key="1">
    <source>
        <dbReference type="EMBL" id="BCR36797.1"/>
    </source>
</evidence>
<gene>
    <name evidence="1" type="ORF">MPAN_016900</name>
</gene>
<keyword evidence="2" id="KW-1185">Reference proteome</keyword>
<dbReference type="Proteomes" id="UP000620133">
    <property type="component" value="Chromosome"/>
</dbReference>
<proteinExistence type="predicted"/>
<sequence length="50" mass="6145">MLQFSYYPKLNEKEDFIIHDIIELLNLEYIGHLISEISLRKERQNVYVYI</sequence>